<organism evidence="4 5">
    <name type="scientific">Telmatocola sphagniphila</name>
    <dbReference type="NCBI Taxonomy" id="1123043"/>
    <lineage>
        <taxon>Bacteria</taxon>
        <taxon>Pseudomonadati</taxon>
        <taxon>Planctomycetota</taxon>
        <taxon>Planctomycetia</taxon>
        <taxon>Gemmatales</taxon>
        <taxon>Gemmataceae</taxon>
    </lineage>
</organism>
<dbReference type="RefSeq" id="WP_213497562.1">
    <property type="nucleotide sequence ID" value="NZ_CP074694.1"/>
</dbReference>
<feature type="domain" description="N-acetyltransferase" evidence="3">
    <location>
        <begin position="6"/>
        <end position="172"/>
    </location>
</feature>
<dbReference type="CDD" id="cd04301">
    <property type="entry name" value="NAT_SF"/>
    <property type="match status" value="1"/>
</dbReference>
<dbReference type="PROSITE" id="PS51186">
    <property type="entry name" value="GNAT"/>
    <property type="match status" value="1"/>
</dbReference>
<evidence type="ECO:0000313" key="5">
    <source>
        <dbReference type="Proteomes" id="UP000676194"/>
    </source>
</evidence>
<sequence>MHDFEIKRLNYSPEICDQLAEILVEVVANNGSVTFLHPLPLQQARTFWENSFRAAERQERIILAACDRGKILGTVTLQLDCAPNQPHRGEIAKMMTLPICRGRGIAKALLLEAEKLAREHQKTLLVLDTAADGGASGLYEKVGYILAGSIPDFALKPLGGYTATKIYWKKLD</sequence>
<gene>
    <name evidence="4" type="ORF">KIH39_01765</name>
</gene>
<dbReference type="SUPFAM" id="SSF55729">
    <property type="entry name" value="Acyl-CoA N-acyltransferases (Nat)"/>
    <property type="match status" value="1"/>
</dbReference>
<name>A0A8E6B5T0_9BACT</name>
<evidence type="ECO:0000259" key="3">
    <source>
        <dbReference type="PROSITE" id="PS51186"/>
    </source>
</evidence>
<dbReference type="AlphaFoldDB" id="A0A8E6B5T0"/>
<dbReference type="InterPro" id="IPR000182">
    <property type="entry name" value="GNAT_dom"/>
</dbReference>
<protein>
    <submittedName>
        <fullName evidence="4">GNAT family N-acetyltransferase</fullName>
    </submittedName>
</protein>
<dbReference type="EMBL" id="CP074694">
    <property type="protein sequence ID" value="QVL32670.1"/>
    <property type="molecule type" value="Genomic_DNA"/>
</dbReference>
<dbReference type="Gene3D" id="3.40.630.30">
    <property type="match status" value="1"/>
</dbReference>
<dbReference type="InterPro" id="IPR050832">
    <property type="entry name" value="Bact_Acetyltransf"/>
</dbReference>
<dbReference type="Proteomes" id="UP000676194">
    <property type="component" value="Chromosome"/>
</dbReference>
<proteinExistence type="predicted"/>
<keyword evidence="2" id="KW-0012">Acyltransferase</keyword>
<keyword evidence="1" id="KW-0808">Transferase</keyword>
<dbReference type="Pfam" id="PF00583">
    <property type="entry name" value="Acetyltransf_1"/>
    <property type="match status" value="1"/>
</dbReference>
<evidence type="ECO:0000256" key="2">
    <source>
        <dbReference type="ARBA" id="ARBA00023315"/>
    </source>
</evidence>
<reference evidence="4" key="1">
    <citation type="submission" date="2021-05" db="EMBL/GenBank/DDBJ databases">
        <title>Complete genome sequence of the cellulolytic planctomycete Telmatocola sphagniphila SP2T and characterization of the first cellulase from planctomycetes.</title>
        <authorList>
            <person name="Rakitin A.L."/>
            <person name="Beletsky A.V."/>
            <person name="Naumoff D.G."/>
            <person name="Kulichevskaya I.S."/>
            <person name="Mardanov A.V."/>
            <person name="Ravin N.V."/>
            <person name="Dedysh S.N."/>
        </authorList>
    </citation>
    <scope>NUCLEOTIDE SEQUENCE</scope>
    <source>
        <strain evidence="4">SP2T</strain>
    </source>
</reference>
<accession>A0A8E6B5T0</accession>
<dbReference type="InterPro" id="IPR016181">
    <property type="entry name" value="Acyl_CoA_acyltransferase"/>
</dbReference>
<dbReference type="PANTHER" id="PTHR43877">
    <property type="entry name" value="AMINOALKYLPHOSPHONATE N-ACETYLTRANSFERASE-RELATED-RELATED"/>
    <property type="match status" value="1"/>
</dbReference>
<evidence type="ECO:0000256" key="1">
    <source>
        <dbReference type="ARBA" id="ARBA00022679"/>
    </source>
</evidence>
<keyword evidence="5" id="KW-1185">Reference proteome</keyword>
<dbReference type="KEGG" id="tsph:KIH39_01765"/>
<evidence type="ECO:0000313" key="4">
    <source>
        <dbReference type="EMBL" id="QVL32670.1"/>
    </source>
</evidence>
<dbReference type="PANTHER" id="PTHR43877:SF2">
    <property type="entry name" value="AMINOALKYLPHOSPHONATE N-ACETYLTRANSFERASE-RELATED"/>
    <property type="match status" value="1"/>
</dbReference>
<dbReference type="GO" id="GO:0016747">
    <property type="term" value="F:acyltransferase activity, transferring groups other than amino-acyl groups"/>
    <property type="evidence" value="ECO:0007669"/>
    <property type="project" value="InterPro"/>
</dbReference>